<evidence type="ECO:0000259" key="4">
    <source>
        <dbReference type="Pfam" id="PF01420"/>
    </source>
</evidence>
<gene>
    <name evidence="5" type="ORF">LNO68_02980</name>
</gene>
<dbReference type="InterPro" id="IPR000055">
    <property type="entry name" value="Restrct_endonuc_typeI_TRD"/>
</dbReference>
<evidence type="ECO:0000256" key="2">
    <source>
        <dbReference type="ARBA" id="ARBA00022747"/>
    </source>
</evidence>
<feature type="domain" description="Type I restriction modification DNA specificity" evidence="4">
    <location>
        <begin position="199"/>
        <end position="351"/>
    </location>
</feature>
<dbReference type="InterPro" id="IPR052021">
    <property type="entry name" value="Type-I_RS_S_subunit"/>
</dbReference>
<protein>
    <submittedName>
        <fullName evidence="5">Restriction endonuclease subunit S</fullName>
        <ecNumber evidence="5">3.1.21.-</ecNumber>
    </submittedName>
</protein>
<evidence type="ECO:0000313" key="5">
    <source>
        <dbReference type="EMBL" id="MDC4182139.1"/>
    </source>
</evidence>
<comment type="caution">
    <text evidence="5">The sequence shown here is derived from an EMBL/GenBank/DDBJ whole genome shotgun (WGS) entry which is preliminary data.</text>
</comment>
<reference evidence="5" key="1">
    <citation type="submission" date="2021-11" db="EMBL/GenBank/DDBJ databases">
        <title>Description of Mycoplasma bradburyaesp. nov.from sea birds: a tribute to a great mycoplasmologist.</title>
        <authorList>
            <person name="Ramirez A.S."/>
            <person name="Poveda C."/>
            <person name="Suarez-Perez A."/>
            <person name="Rosales R.S."/>
            <person name="Dijkman R."/>
            <person name="Feberwee A."/>
            <person name="Spergser J."/>
            <person name="Szostak M.P."/>
            <person name="Ressel L."/>
            <person name="Calabuig P."/>
            <person name="Catania S."/>
            <person name="Gobbo F."/>
            <person name="Timofte D."/>
            <person name="Poveda J.B."/>
        </authorList>
    </citation>
    <scope>NUCLEOTIDE SEQUENCE [LARGE SCALE GENOMIC DNA]</scope>
    <source>
        <strain evidence="5">T158</strain>
    </source>
</reference>
<keyword evidence="3" id="KW-0238">DNA-binding</keyword>
<comment type="similarity">
    <text evidence="1">Belongs to the type-I restriction system S methylase family.</text>
</comment>
<dbReference type="GO" id="GO:0004519">
    <property type="term" value="F:endonuclease activity"/>
    <property type="evidence" value="ECO:0007669"/>
    <property type="project" value="UniProtKB-KW"/>
</dbReference>
<feature type="domain" description="Type I restriction modification DNA specificity" evidence="4">
    <location>
        <begin position="17"/>
        <end position="171"/>
    </location>
</feature>
<dbReference type="InterPro" id="IPR044946">
    <property type="entry name" value="Restrct_endonuc_typeI_TRD_sf"/>
</dbReference>
<dbReference type="SUPFAM" id="SSF116734">
    <property type="entry name" value="DNA methylase specificity domain"/>
    <property type="match status" value="2"/>
</dbReference>
<keyword evidence="2" id="KW-0680">Restriction system</keyword>
<dbReference type="PANTHER" id="PTHR30408">
    <property type="entry name" value="TYPE-1 RESTRICTION ENZYME ECOKI SPECIFICITY PROTEIN"/>
    <property type="match status" value="1"/>
</dbReference>
<keyword evidence="5" id="KW-0540">Nuclease</keyword>
<name>A0ABT5GB71_9MOLU</name>
<evidence type="ECO:0000313" key="6">
    <source>
        <dbReference type="Proteomes" id="UP001220940"/>
    </source>
</evidence>
<accession>A0ABT5GB71</accession>
<dbReference type="RefSeq" id="WP_255034828.1">
    <property type="nucleotide sequence ID" value="NZ_CP101414.1"/>
</dbReference>
<dbReference type="GO" id="GO:0016787">
    <property type="term" value="F:hydrolase activity"/>
    <property type="evidence" value="ECO:0007669"/>
    <property type="project" value="UniProtKB-KW"/>
</dbReference>
<dbReference type="Gene3D" id="1.10.287.1120">
    <property type="entry name" value="Bipartite methylase S protein"/>
    <property type="match status" value="2"/>
</dbReference>
<dbReference type="Pfam" id="PF01420">
    <property type="entry name" value="Methylase_S"/>
    <property type="match status" value="2"/>
</dbReference>
<dbReference type="Proteomes" id="UP001220940">
    <property type="component" value="Unassembled WGS sequence"/>
</dbReference>
<dbReference type="EMBL" id="JAJHZM010000013">
    <property type="protein sequence ID" value="MDC4182139.1"/>
    <property type="molecule type" value="Genomic_DNA"/>
</dbReference>
<evidence type="ECO:0000256" key="1">
    <source>
        <dbReference type="ARBA" id="ARBA00010923"/>
    </source>
</evidence>
<keyword evidence="5" id="KW-0378">Hydrolase</keyword>
<proteinExistence type="inferred from homology"/>
<dbReference type="EC" id="3.1.21.-" evidence="5"/>
<dbReference type="PANTHER" id="PTHR30408:SF12">
    <property type="entry name" value="TYPE I RESTRICTION ENZYME MJAVIII SPECIFICITY SUBUNIT"/>
    <property type="match status" value="1"/>
</dbReference>
<sequence>MNKNKNIPQIRFKGFSEGWNISKIKKLVDYRVSKLLISNAKLFGKYELFDTTKKIGYTNYSFIKNSYISIVKDGSECGRVRLMQPYTYFTSTLGGLIPKNKFDASFLFARLSILNFSSFMSGGVIHHLYFNEYGEIDIQVPDVKEQVKIGELFVKLDKLFELLKQKENKLNLIKETLLNNMFPKSRHDKPAIRFKGFSEGWIISKIKNIVDYKVSKLIISDAKSFGKYELFDSSKKIGYTNDSFINKSYISIVKDGDPGRVRLMQPYTYFTSTLGGLIPKNKFDASFLFARLSILNFSSLISGGVIRHIYFNEYGEIDIQVPDVKEQVKIGELFLKLDKLIELLKQKHAKLGFIKESLINKMYC</sequence>
<dbReference type="Gene3D" id="3.90.220.20">
    <property type="entry name" value="DNA methylase specificity domains"/>
    <property type="match status" value="2"/>
</dbReference>
<organism evidence="5 6">
    <name type="scientific">Mycoplasma bradburyae</name>
    <dbReference type="NCBI Taxonomy" id="2963128"/>
    <lineage>
        <taxon>Bacteria</taxon>
        <taxon>Bacillati</taxon>
        <taxon>Mycoplasmatota</taxon>
        <taxon>Mollicutes</taxon>
        <taxon>Mycoplasmataceae</taxon>
        <taxon>Mycoplasma</taxon>
    </lineage>
</organism>
<keyword evidence="5" id="KW-0255">Endonuclease</keyword>
<keyword evidence="6" id="KW-1185">Reference proteome</keyword>
<evidence type="ECO:0000256" key="3">
    <source>
        <dbReference type="ARBA" id="ARBA00023125"/>
    </source>
</evidence>